<comment type="caution">
    <text evidence="9">The sequence shown here is derived from an EMBL/GenBank/DDBJ whole genome shotgun (WGS) entry which is preliminary data.</text>
</comment>
<evidence type="ECO:0000256" key="4">
    <source>
        <dbReference type="ARBA" id="ARBA00022475"/>
    </source>
</evidence>
<dbReference type="STRING" id="1423783.FC50_GL001502"/>
<comment type="subcellular location">
    <subcellularLocation>
        <location evidence="1 8">Cell membrane</location>
        <topology evidence="1 8">Multi-pass membrane protein</topology>
    </subcellularLocation>
</comment>
<evidence type="ECO:0000256" key="6">
    <source>
        <dbReference type="ARBA" id="ARBA00022989"/>
    </source>
</evidence>
<evidence type="ECO:0000313" key="9">
    <source>
        <dbReference type="EMBL" id="KRL85643.1"/>
    </source>
</evidence>
<dbReference type="PATRIC" id="fig|1423783.4.peg.1547"/>
<dbReference type="Pfam" id="PF01925">
    <property type="entry name" value="TauE"/>
    <property type="match status" value="1"/>
</dbReference>
<reference evidence="9 10" key="1">
    <citation type="journal article" date="2015" name="Genome Announc.">
        <title>Expanding the biotechnology potential of lactobacilli through comparative genomics of 213 strains and associated genera.</title>
        <authorList>
            <person name="Sun Z."/>
            <person name="Harris H.M."/>
            <person name="McCann A."/>
            <person name="Guo C."/>
            <person name="Argimon S."/>
            <person name="Zhang W."/>
            <person name="Yang X."/>
            <person name="Jeffery I.B."/>
            <person name="Cooney J.C."/>
            <person name="Kagawa T.F."/>
            <person name="Liu W."/>
            <person name="Song Y."/>
            <person name="Salvetti E."/>
            <person name="Wrobel A."/>
            <person name="Rasinkangas P."/>
            <person name="Parkhill J."/>
            <person name="Rea M.C."/>
            <person name="O'Sullivan O."/>
            <person name="Ritari J."/>
            <person name="Douillard F.P."/>
            <person name="Paul Ross R."/>
            <person name="Yang R."/>
            <person name="Briner A.E."/>
            <person name="Felis G.E."/>
            <person name="de Vos W.M."/>
            <person name="Barrangou R."/>
            <person name="Klaenhammer T.R."/>
            <person name="Caufield P.W."/>
            <person name="Cui Y."/>
            <person name="Zhang H."/>
            <person name="O'Toole P.W."/>
        </authorList>
    </citation>
    <scope>NUCLEOTIDE SEQUENCE [LARGE SCALE GENOMIC DNA]</scope>
    <source>
        <strain evidence="9 10">DSM 15945</strain>
    </source>
</reference>
<keyword evidence="6 8" id="KW-1133">Transmembrane helix</keyword>
<comment type="similarity">
    <text evidence="2 8">Belongs to the 4-toluene sulfonate uptake permease (TSUP) (TC 2.A.102) family.</text>
</comment>
<keyword evidence="4 8" id="KW-1003">Cell membrane</keyword>
<keyword evidence="10" id="KW-1185">Reference proteome</keyword>
<feature type="transmembrane region" description="Helical" evidence="8">
    <location>
        <begin position="191"/>
        <end position="211"/>
    </location>
</feature>
<accession>A0A0R1U6Y2</accession>
<feature type="transmembrane region" description="Helical" evidence="8">
    <location>
        <begin position="67"/>
        <end position="88"/>
    </location>
</feature>
<proteinExistence type="inferred from homology"/>
<dbReference type="GO" id="GO:0005886">
    <property type="term" value="C:plasma membrane"/>
    <property type="evidence" value="ECO:0007669"/>
    <property type="project" value="UniProtKB-SubCell"/>
</dbReference>
<protein>
    <recommendedName>
        <fullName evidence="8">Probable membrane transporter protein</fullName>
    </recommendedName>
</protein>
<feature type="transmembrane region" description="Helical" evidence="8">
    <location>
        <begin position="94"/>
        <end position="113"/>
    </location>
</feature>
<evidence type="ECO:0000256" key="5">
    <source>
        <dbReference type="ARBA" id="ARBA00022692"/>
    </source>
</evidence>
<name>A0A0R1U6Y2_9LACO</name>
<dbReference type="InterPro" id="IPR002781">
    <property type="entry name" value="TM_pro_TauE-like"/>
</dbReference>
<evidence type="ECO:0000256" key="1">
    <source>
        <dbReference type="ARBA" id="ARBA00004651"/>
    </source>
</evidence>
<feature type="transmembrane region" description="Helical" evidence="8">
    <location>
        <begin position="125"/>
        <end position="155"/>
    </location>
</feature>
<dbReference type="EMBL" id="AZFJ01000051">
    <property type="protein sequence ID" value="KRL85643.1"/>
    <property type="molecule type" value="Genomic_DNA"/>
</dbReference>
<dbReference type="PANTHER" id="PTHR30269:SF37">
    <property type="entry name" value="MEMBRANE TRANSPORTER PROTEIN"/>
    <property type="match status" value="1"/>
</dbReference>
<evidence type="ECO:0000256" key="3">
    <source>
        <dbReference type="ARBA" id="ARBA00022448"/>
    </source>
</evidence>
<keyword evidence="5 8" id="KW-0812">Transmembrane</keyword>
<evidence type="ECO:0000256" key="8">
    <source>
        <dbReference type="RuleBase" id="RU363041"/>
    </source>
</evidence>
<feature type="transmembrane region" description="Helical" evidence="8">
    <location>
        <begin position="12"/>
        <end position="37"/>
    </location>
</feature>
<organism evidence="9 10">
    <name type="scientific">Lacticaseibacillus pantheris DSM 15945 = JCM 12539 = NBRC 106106</name>
    <dbReference type="NCBI Taxonomy" id="1423783"/>
    <lineage>
        <taxon>Bacteria</taxon>
        <taxon>Bacillati</taxon>
        <taxon>Bacillota</taxon>
        <taxon>Bacilli</taxon>
        <taxon>Lactobacillales</taxon>
        <taxon>Lactobacillaceae</taxon>
        <taxon>Lacticaseibacillus</taxon>
    </lineage>
</organism>
<sequence>MLGTLVYVVPGFFAGLVQSITGFGSGIVLMTFLPFVLPIPQGAGVSTLTMSGPNAALVWRYRRGIHWLHIIIPFIVYSVVATVAVHVGQNLSAPLLKGLLGGLLVAIATYQVLMQYRGHTPSHIIWPVAVVFMVVSGFFNGLFGIGGPLMALYFLTESRSTTEYLASIQTFFMLDTVYVTTLRFSQGILQLHHLGFVAVGMVGAVLGTVVANRVIDRLNLDRVRRIVYIFIGISGLYYLVQSVI</sequence>
<evidence type="ECO:0000256" key="7">
    <source>
        <dbReference type="ARBA" id="ARBA00023136"/>
    </source>
</evidence>
<keyword evidence="3" id="KW-0813">Transport</keyword>
<feature type="transmembrane region" description="Helical" evidence="8">
    <location>
        <begin position="223"/>
        <end position="240"/>
    </location>
</feature>
<dbReference type="InterPro" id="IPR052017">
    <property type="entry name" value="TSUP"/>
</dbReference>
<dbReference type="PANTHER" id="PTHR30269">
    <property type="entry name" value="TRANSMEMBRANE PROTEIN YFCA"/>
    <property type="match status" value="1"/>
</dbReference>
<evidence type="ECO:0000256" key="2">
    <source>
        <dbReference type="ARBA" id="ARBA00009142"/>
    </source>
</evidence>
<dbReference type="Proteomes" id="UP000051922">
    <property type="component" value="Unassembled WGS sequence"/>
</dbReference>
<evidence type="ECO:0000313" key="10">
    <source>
        <dbReference type="Proteomes" id="UP000051922"/>
    </source>
</evidence>
<dbReference type="AlphaFoldDB" id="A0A0R1U6Y2"/>
<keyword evidence="7 8" id="KW-0472">Membrane</keyword>
<gene>
    <name evidence="9" type="ORF">FC50_GL001502</name>
</gene>